<protein>
    <submittedName>
        <fullName evidence="2">Glycine/D-amino acid oxidase-like deaminating enzyme</fullName>
    </submittedName>
</protein>
<dbReference type="InterPro" id="IPR006076">
    <property type="entry name" value="FAD-dep_OxRdtase"/>
</dbReference>
<evidence type="ECO:0000313" key="3">
    <source>
        <dbReference type="Proteomes" id="UP000537326"/>
    </source>
</evidence>
<reference evidence="2 3" key="1">
    <citation type="submission" date="2020-07" db="EMBL/GenBank/DDBJ databases">
        <title>Sequencing the genomes of 1000 actinobacteria strains.</title>
        <authorList>
            <person name="Klenk H.-P."/>
        </authorList>
    </citation>
    <scope>NUCLEOTIDE SEQUENCE [LARGE SCALE GENOMIC DNA]</scope>
    <source>
        <strain evidence="2 3">DSM 18248</strain>
    </source>
</reference>
<dbReference type="PANTHER" id="PTHR13847">
    <property type="entry name" value="SARCOSINE DEHYDROGENASE-RELATED"/>
    <property type="match status" value="1"/>
</dbReference>
<dbReference type="PANTHER" id="PTHR13847:SF281">
    <property type="entry name" value="FAD DEPENDENT OXIDOREDUCTASE DOMAIN-CONTAINING PROTEIN"/>
    <property type="match status" value="1"/>
</dbReference>
<gene>
    <name evidence="2" type="ORF">BKA05_002235</name>
</gene>
<dbReference type="InterPro" id="IPR036188">
    <property type="entry name" value="FAD/NAD-bd_sf"/>
</dbReference>
<name>A0A7Z0C2C6_9ACTN</name>
<dbReference type="Proteomes" id="UP000537326">
    <property type="component" value="Unassembled WGS sequence"/>
</dbReference>
<dbReference type="Pfam" id="PF01266">
    <property type="entry name" value="DAO"/>
    <property type="match status" value="1"/>
</dbReference>
<keyword evidence="3" id="KW-1185">Reference proteome</keyword>
<dbReference type="SUPFAM" id="SSF51905">
    <property type="entry name" value="FAD/NAD(P)-binding domain"/>
    <property type="match status" value="1"/>
</dbReference>
<evidence type="ECO:0000313" key="2">
    <source>
        <dbReference type="EMBL" id="NYI10720.1"/>
    </source>
</evidence>
<dbReference type="AlphaFoldDB" id="A0A7Z0C2C6"/>
<dbReference type="RefSeq" id="WP_179531516.1">
    <property type="nucleotide sequence ID" value="NZ_BAAAPP010000005.1"/>
</dbReference>
<sequence>MSRTAAAAALADAAPRTYWLDDPARPAPLPSLRGRVEVDLLVVGGGYTGLWAALEARRRHPDRSVLLVEAGECGGQASGRNGGFASASLTHGFGNGLERWPEELAELDRLGERNLAEIGETVAALGIDCDWQPTGELTVATRPHHLAELAGLQEAMRAHGADGVRLLEGEETRALLDSPTYLGALHDPTGTTLVEPARLAWGLREACLDAGVRVHERTRATGLERAGAAVEVGTLGPEGAGTVRARQVVLATNAFPPLLRRLRLMTVPVYDHVLMTEPLTAEQRRAIGWEGRQGVGDAANLFHYYRLTRDDRILWGGYDAVYHHGSRIDASLEQRDATHRLLAEHFLETFPQLEGIRFTHRWGGVIDTCTRFTAFFGTAVGDRVGYALGYTGLGVAASRFGAQVVLDLLDGADTERTRVRMVRERPLPFPPEPLRRVGIDLTRWSLARADARGGRRNLWLRGLDAAGLGFDS</sequence>
<evidence type="ECO:0000259" key="1">
    <source>
        <dbReference type="Pfam" id="PF01266"/>
    </source>
</evidence>
<comment type="caution">
    <text evidence="2">The sequence shown here is derived from an EMBL/GenBank/DDBJ whole genome shotgun (WGS) entry which is preliminary data.</text>
</comment>
<accession>A0A7Z0C2C6</accession>
<dbReference type="Gene3D" id="3.30.9.10">
    <property type="entry name" value="D-Amino Acid Oxidase, subunit A, domain 2"/>
    <property type="match status" value="1"/>
</dbReference>
<dbReference type="EMBL" id="JACBZI010000001">
    <property type="protein sequence ID" value="NYI10720.1"/>
    <property type="molecule type" value="Genomic_DNA"/>
</dbReference>
<dbReference type="GO" id="GO:0005737">
    <property type="term" value="C:cytoplasm"/>
    <property type="evidence" value="ECO:0007669"/>
    <property type="project" value="TreeGrafter"/>
</dbReference>
<organism evidence="2 3">
    <name type="scientific">Nocardioides marinus</name>
    <dbReference type="NCBI Taxonomy" id="374514"/>
    <lineage>
        <taxon>Bacteria</taxon>
        <taxon>Bacillati</taxon>
        <taxon>Actinomycetota</taxon>
        <taxon>Actinomycetes</taxon>
        <taxon>Propionibacteriales</taxon>
        <taxon>Nocardioidaceae</taxon>
        <taxon>Nocardioides</taxon>
    </lineage>
</organism>
<feature type="domain" description="FAD dependent oxidoreductase" evidence="1">
    <location>
        <begin position="39"/>
        <end position="407"/>
    </location>
</feature>
<proteinExistence type="predicted"/>
<dbReference type="Gene3D" id="3.50.50.60">
    <property type="entry name" value="FAD/NAD(P)-binding domain"/>
    <property type="match status" value="1"/>
</dbReference>